<protein>
    <submittedName>
        <fullName evidence="1">Uncharacterized protein</fullName>
    </submittedName>
</protein>
<evidence type="ECO:0000313" key="1">
    <source>
        <dbReference type="EMBL" id="KAG5394753.1"/>
    </source>
</evidence>
<organism evidence="1 2">
    <name type="scientific">Brassica rapa subsp. trilocularis</name>
    <dbReference type="NCBI Taxonomy" id="1813537"/>
    <lineage>
        <taxon>Eukaryota</taxon>
        <taxon>Viridiplantae</taxon>
        <taxon>Streptophyta</taxon>
        <taxon>Embryophyta</taxon>
        <taxon>Tracheophyta</taxon>
        <taxon>Spermatophyta</taxon>
        <taxon>Magnoliopsida</taxon>
        <taxon>eudicotyledons</taxon>
        <taxon>Gunneridae</taxon>
        <taxon>Pentapetalae</taxon>
        <taxon>rosids</taxon>
        <taxon>malvids</taxon>
        <taxon>Brassicales</taxon>
        <taxon>Brassicaceae</taxon>
        <taxon>Brassiceae</taxon>
        <taxon>Brassica</taxon>
    </lineage>
</organism>
<accession>A0ABQ7M9K0</accession>
<dbReference type="Proteomes" id="UP000823674">
    <property type="component" value="Chromosome A06"/>
</dbReference>
<gene>
    <name evidence="1" type="primary">A06p048460.1_BraROA</name>
    <name evidence="1" type="ORF">IGI04_024716</name>
</gene>
<reference evidence="1 2" key="1">
    <citation type="submission" date="2021-03" db="EMBL/GenBank/DDBJ databases">
        <authorList>
            <person name="King G.J."/>
            <person name="Bancroft I."/>
            <person name="Baten A."/>
            <person name="Bloomfield J."/>
            <person name="Borpatragohain P."/>
            <person name="He Z."/>
            <person name="Irish N."/>
            <person name="Irwin J."/>
            <person name="Liu K."/>
            <person name="Mauleon R.P."/>
            <person name="Moore J."/>
            <person name="Morris R."/>
            <person name="Ostergaard L."/>
            <person name="Wang B."/>
            <person name="Wells R."/>
        </authorList>
    </citation>
    <scope>NUCLEOTIDE SEQUENCE [LARGE SCALE GENOMIC DNA]</scope>
    <source>
        <strain evidence="1">R-o-18</strain>
        <tissue evidence="1">Leaf</tissue>
    </source>
</reference>
<dbReference type="EMBL" id="JADBGQ010000006">
    <property type="protein sequence ID" value="KAG5394753.1"/>
    <property type="molecule type" value="Genomic_DNA"/>
</dbReference>
<sequence length="90" mass="10195">ISGENFMASARGLVKSSMSRIYLLVRRHPKILSWPVKRGGAILPSTGDWIEICPGLRLGIPFMLTDVRVQFLVRTVLSSLWLWTEARVDK</sequence>
<name>A0ABQ7M9K0_BRACM</name>
<keyword evidence="2" id="KW-1185">Reference proteome</keyword>
<comment type="caution">
    <text evidence="1">The sequence shown here is derived from an EMBL/GenBank/DDBJ whole genome shotgun (WGS) entry which is preliminary data.</text>
</comment>
<feature type="non-terminal residue" evidence="1">
    <location>
        <position position="1"/>
    </location>
</feature>
<evidence type="ECO:0000313" key="2">
    <source>
        <dbReference type="Proteomes" id="UP000823674"/>
    </source>
</evidence>
<proteinExistence type="predicted"/>